<keyword evidence="3 7" id="KW-0812">Transmembrane</keyword>
<keyword evidence="4 7" id="KW-1133">Transmembrane helix</keyword>
<feature type="transmembrane region" description="Helical" evidence="7">
    <location>
        <begin position="465"/>
        <end position="485"/>
    </location>
</feature>
<sequence length="534" mass="57880">MAGGGGGGGGGKAEEPQPHPPKEQLPNISYCITSPPRWPEAILLGFQHYLVMLGTTVLIPTALVPQMGGGNKEKADVIQTLLFVAGLNTLLQSLFGTRLPAVIGGSYTFVPTTISIILAGRFSDNLDPVERFKKIMRAIQGSLIVASTLQIVLGFSGLWRNVTRFLSPLSAVPLVALVGFGLYELGFPGVAKCVEIGLPELIILVFVSQYMPHVIKSGRDVFDRFAVIFSVVIVWIYAHLLTVGGAYNGAAPKTQNTCRTDRSGLIDAAPWIRVPYPFQWGAPSFDAGEAFAMMMASFVALVESTGAFIAVSRYASATPMPPSVLSRGIGWQGVAILLSGLFGTVNGSSVSVENAGLLALTRVGSRRVVQISAGFMIFFSILGKFGAVFASIPAPIIAALYCLFFAYVGVGGLSFLQFCNLNSFRTKFILGFSIFLGLSVPQYFNEYTAINGYGPVHTGERWFNDIVNVPFSSEAFVAGCVAYFLDNTLHRKDSAIRKDRGKHWWDKFRSFKGDTRSEEFYSLPFNLNKYFPSV</sequence>
<feature type="transmembrane region" description="Helical" evidence="7">
    <location>
        <begin position="77"/>
        <end position="95"/>
    </location>
</feature>
<comment type="similarity">
    <text evidence="2">Belongs to the nucleobase:cation symporter-2 (NCS2) (TC 2.A.40) family.</text>
</comment>
<dbReference type="Gramene" id="Manes.14G069200.13.v8.1">
    <property type="protein sequence ID" value="Manes.14G069200.13.v8.1.CDS"/>
    <property type="gene ID" value="Manes.14G069200.v8.1"/>
</dbReference>
<reference evidence="8 9" key="1">
    <citation type="submission" date="2016-02" db="EMBL/GenBank/DDBJ databases">
        <title>WGS assembly of Manihot esculenta.</title>
        <authorList>
            <person name="Bredeson J.V."/>
            <person name="Prochnik S.E."/>
            <person name="Lyons J.B."/>
            <person name="Schmutz J."/>
            <person name="Grimwood J."/>
            <person name="Vrebalov J."/>
            <person name="Bart R.S."/>
            <person name="Amuge T."/>
            <person name="Ferguson M.E."/>
            <person name="Green R."/>
            <person name="Putnam N."/>
            <person name="Stites J."/>
            <person name="Rounsley S."/>
            <person name="Rokhsar D.S."/>
        </authorList>
    </citation>
    <scope>NUCLEOTIDE SEQUENCE [LARGE SCALE GENOMIC DNA]</scope>
    <source>
        <strain evidence="9">cv. AM560-2</strain>
        <tissue evidence="8">Leaf</tissue>
    </source>
</reference>
<dbReference type="Gramene" id="Manes.14G069200.2.v8.1">
    <property type="protein sequence ID" value="Manes.14G069200.2.v8.1.CDS"/>
    <property type="gene ID" value="Manes.14G069200.v8.1"/>
</dbReference>
<dbReference type="Gramene" id="Manes.14G069200.9.v8.1">
    <property type="protein sequence ID" value="Manes.14G069200.9.v8.1.CDS"/>
    <property type="gene ID" value="Manes.14G069200.v8.1"/>
</dbReference>
<feature type="transmembrane region" description="Helical" evidence="7">
    <location>
        <begin position="227"/>
        <end position="247"/>
    </location>
</feature>
<comment type="subcellular location">
    <subcellularLocation>
        <location evidence="1">Membrane</location>
        <topology evidence="1">Multi-pass membrane protein</topology>
    </subcellularLocation>
</comment>
<dbReference type="GO" id="GO:0016020">
    <property type="term" value="C:membrane"/>
    <property type="evidence" value="ECO:0007669"/>
    <property type="project" value="UniProtKB-SubCell"/>
</dbReference>
<evidence type="ECO:0000256" key="3">
    <source>
        <dbReference type="ARBA" id="ARBA00022692"/>
    </source>
</evidence>
<keyword evidence="5 7" id="KW-0472">Membrane</keyword>
<dbReference type="NCBIfam" id="NF037981">
    <property type="entry name" value="NCS2_1"/>
    <property type="match status" value="1"/>
</dbReference>
<feature type="compositionally biased region" description="Basic and acidic residues" evidence="6">
    <location>
        <begin position="12"/>
        <end position="22"/>
    </location>
</feature>
<feature type="transmembrane region" description="Helical" evidence="7">
    <location>
        <begin position="46"/>
        <end position="65"/>
    </location>
</feature>
<evidence type="ECO:0000256" key="4">
    <source>
        <dbReference type="ARBA" id="ARBA00022989"/>
    </source>
</evidence>
<dbReference type="Gramene" id="Manes.14G069200.11.v8.1">
    <property type="protein sequence ID" value="Manes.14G069200.11.v8.1.CDS"/>
    <property type="gene ID" value="Manes.14G069200.v8.1"/>
</dbReference>
<dbReference type="EMBL" id="CM004400">
    <property type="protein sequence ID" value="OAY30921.1"/>
    <property type="molecule type" value="Genomic_DNA"/>
</dbReference>
<name>A0A251JAX9_MANES</name>
<dbReference type="PANTHER" id="PTHR11119">
    <property type="entry name" value="XANTHINE-URACIL / VITAMIN C PERMEASE FAMILY MEMBER"/>
    <property type="match status" value="1"/>
</dbReference>
<dbReference type="OrthoDB" id="1641903at2759"/>
<dbReference type="Gramene" id="Manes.14G069200.14.v8.1">
    <property type="protein sequence ID" value="Manes.14G069200.14.v8.1.CDS"/>
    <property type="gene ID" value="Manes.14G069200.v8.1"/>
</dbReference>
<feature type="transmembrane region" description="Helical" evidence="7">
    <location>
        <begin position="329"/>
        <end position="347"/>
    </location>
</feature>
<dbReference type="EMBL" id="CM004400">
    <property type="protein sequence ID" value="OAY30922.1"/>
    <property type="molecule type" value="Genomic_DNA"/>
</dbReference>
<feature type="transmembrane region" description="Helical" evidence="7">
    <location>
        <begin position="368"/>
        <end position="390"/>
    </location>
</feature>
<dbReference type="EMBL" id="CM004400">
    <property type="protein sequence ID" value="OAY30923.1"/>
    <property type="molecule type" value="Genomic_DNA"/>
</dbReference>
<evidence type="ECO:0000313" key="8">
    <source>
        <dbReference type="EMBL" id="OAY30923.1"/>
    </source>
</evidence>
<accession>A0A251JAX9</accession>
<dbReference type="InterPro" id="IPR006043">
    <property type="entry name" value="NCS2"/>
</dbReference>
<evidence type="ECO:0008006" key="10">
    <source>
        <dbReference type="Google" id="ProtNLM"/>
    </source>
</evidence>
<feature type="region of interest" description="Disordered" evidence="6">
    <location>
        <begin position="1"/>
        <end position="28"/>
    </location>
</feature>
<evidence type="ECO:0000313" key="9">
    <source>
        <dbReference type="Proteomes" id="UP000091857"/>
    </source>
</evidence>
<feature type="transmembrane region" description="Helical" evidence="7">
    <location>
        <begin position="165"/>
        <end position="185"/>
    </location>
</feature>
<dbReference type="Proteomes" id="UP000091857">
    <property type="component" value="Chromosome 14"/>
</dbReference>
<feature type="transmembrane region" description="Helical" evidence="7">
    <location>
        <begin position="197"/>
        <end position="215"/>
    </location>
</feature>
<dbReference type="Gramene" id="Manes.14G069200.10.v8.1">
    <property type="protein sequence ID" value="Manes.14G069200.10.v8.1.CDS"/>
    <property type="gene ID" value="Manes.14G069200.v8.1"/>
</dbReference>
<feature type="transmembrane region" description="Helical" evidence="7">
    <location>
        <begin position="290"/>
        <end position="309"/>
    </location>
</feature>
<dbReference type="STRING" id="3983.A0A251JAX9"/>
<evidence type="ECO:0000256" key="7">
    <source>
        <dbReference type="SAM" id="Phobius"/>
    </source>
</evidence>
<dbReference type="AlphaFoldDB" id="A0A251JAX9"/>
<evidence type="ECO:0000256" key="2">
    <source>
        <dbReference type="ARBA" id="ARBA00008821"/>
    </source>
</evidence>
<organism evidence="8 9">
    <name type="scientific">Manihot esculenta</name>
    <name type="common">Cassava</name>
    <name type="synonym">Jatropha manihot</name>
    <dbReference type="NCBI Taxonomy" id="3983"/>
    <lineage>
        <taxon>Eukaryota</taxon>
        <taxon>Viridiplantae</taxon>
        <taxon>Streptophyta</taxon>
        <taxon>Embryophyta</taxon>
        <taxon>Tracheophyta</taxon>
        <taxon>Spermatophyta</taxon>
        <taxon>Magnoliopsida</taxon>
        <taxon>eudicotyledons</taxon>
        <taxon>Gunneridae</taxon>
        <taxon>Pentapetalae</taxon>
        <taxon>rosids</taxon>
        <taxon>fabids</taxon>
        <taxon>Malpighiales</taxon>
        <taxon>Euphorbiaceae</taxon>
        <taxon>Crotonoideae</taxon>
        <taxon>Manihoteae</taxon>
        <taxon>Manihot</taxon>
    </lineage>
</organism>
<evidence type="ECO:0000256" key="6">
    <source>
        <dbReference type="SAM" id="MobiDB-lite"/>
    </source>
</evidence>
<feature type="transmembrane region" description="Helical" evidence="7">
    <location>
        <begin position="101"/>
        <end position="120"/>
    </location>
</feature>
<feature type="transmembrane region" description="Helical" evidence="7">
    <location>
        <begin position="428"/>
        <end position="445"/>
    </location>
</feature>
<keyword evidence="9" id="KW-1185">Reference proteome</keyword>
<feature type="compositionally biased region" description="Gly residues" evidence="6">
    <location>
        <begin position="1"/>
        <end position="11"/>
    </location>
</feature>
<feature type="transmembrane region" description="Helical" evidence="7">
    <location>
        <begin position="141"/>
        <end position="159"/>
    </location>
</feature>
<dbReference type="Gramene" id="Manes.14G069200.12.v8.1">
    <property type="protein sequence ID" value="Manes.14G069200.12.v8.1.CDS"/>
    <property type="gene ID" value="Manes.14G069200.v8.1"/>
</dbReference>
<evidence type="ECO:0000256" key="1">
    <source>
        <dbReference type="ARBA" id="ARBA00004141"/>
    </source>
</evidence>
<protein>
    <recommendedName>
        <fullName evidence="10">Nucleobase-ascorbate transporter 6</fullName>
    </recommendedName>
</protein>
<proteinExistence type="inferred from homology"/>
<dbReference type="GO" id="GO:0022857">
    <property type="term" value="F:transmembrane transporter activity"/>
    <property type="evidence" value="ECO:0007669"/>
    <property type="project" value="InterPro"/>
</dbReference>
<dbReference type="Pfam" id="PF00860">
    <property type="entry name" value="Xan_ur_permease"/>
    <property type="match status" value="1"/>
</dbReference>
<evidence type="ECO:0000256" key="5">
    <source>
        <dbReference type="ARBA" id="ARBA00023136"/>
    </source>
</evidence>
<gene>
    <name evidence="8" type="ORF">MANES_14G069200</name>
</gene>
<dbReference type="OMA" id="TIIQCKG"/>
<feature type="transmembrane region" description="Helical" evidence="7">
    <location>
        <begin position="396"/>
        <end position="416"/>
    </location>
</feature>